<feature type="domain" description="Activator of Hsp90 ATPase homologue 1/2-like C-terminal" evidence="2">
    <location>
        <begin position="20"/>
        <end position="137"/>
    </location>
</feature>
<dbReference type="RefSeq" id="WP_184310785.1">
    <property type="nucleotide sequence ID" value="NZ_JACHEN010000013.1"/>
</dbReference>
<reference evidence="3 4" key="1">
    <citation type="submission" date="2020-08" db="EMBL/GenBank/DDBJ databases">
        <title>Genomic Encyclopedia of Type Strains, Phase IV (KMG-IV): sequencing the most valuable type-strain genomes for metagenomic binning, comparative biology and taxonomic classification.</title>
        <authorList>
            <person name="Goeker M."/>
        </authorList>
    </citation>
    <scope>NUCLEOTIDE SEQUENCE [LARGE SCALE GENOMIC DNA]</scope>
    <source>
        <strain evidence="3 4">DSM 103526</strain>
    </source>
</reference>
<evidence type="ECO:0000256" key="1">
    <source>
        <dbReference type="ARBA" id="ARBA00006817"/>
    </source>
</evidence>
<sequence>MKRRTKNMLPDIERTIIMEAPIQKVWNAIATSEGLAAWLMPNDFQPVMGHEFTFHSVSQHGWDGIVHCKVMEFNPPKKLGFTWCGNNMEQYVSFELTELEKDKTQFTLIHAGWSEENAMLRDIMYDGWGYLTEDLRKKMGDKNDGYLS</sequence>
<dbReference type="Gene3D" id="3.30.530.20">
    <property type="match status" value="1"/>
</dbReference>
<evidence type="ECO:0000313" key="3">
    <source>
        <dbReference type="EMBL" id="MBB6216249.1"/>
    </source>
</evidence>
<evidence type="ECO:0000313" key="4">
    <source>
        <dbReference type="Proteomes" id="UP000579281"/>
    </source>
</evidence>
<dbReference type="Proteomes" id="UP000579281">
    <property type="component" value="Unassembled WGS sequence"/>
</dbReference>
<evidence type="ECO:0000259" key="2">
    <source>
        <dbReference type="Pfam" id="PF08327"/>
    </source>
</evidence>
<dbReference type="SUPFAM" id="SSF55961">
    <property type="entry name" value="Bet v1-like"/>
    <property type="match status" value="1"/>
</dbReference>
<proteinExistence type="inferred from homology"/>
<comment type="caution">
    <text evidence="3">The sequence shown here is derived from an EMBL/GenBank/DDBJ whole genome shotgun (WGS) entry which is preliminary data.</text>
</comment>
<comment type="similarity">
    <text evidence="1">Belongs to the AHA1 family.</text>
</comment>
<name>A0A841L1J0_9FIRM</name>
<dbReference type="InterPro" id="IPR023393">
    <property type="entry name" value="START-like_dom_sf"/>
</dbReference>
<protein>
    <submittedName>
        <fullName evidence="3">Uncharacterized protein YndB with AHSA1/START domain</fullName>
    </submittedName>
</protein>
<gene>
    <name evidence="3" type="ORF">HNQ80_002348</name>
</gene>
<dbReference type="Pfam" id="PF08327">
    <property type="entry name" value="AHSA1"/>
    <property type="match status" value="1"/>
</dbReference>
<dbReference type="InterPro" id="IPR013538">
    <property type="entry name" value="ASHA1/2-like_C"/>
</dbReference>
<keyword evidence="4" id="KW-1185">Reference proteome</keyword>
<dbReference type="CDD" id="cd07814">
    <property type="entry name" value="SRPBCC_CalC_Aha1-like"/>
    <property type="match status" value="1"/>
</dbReference>
<dbReference type="AlphaFoldDB" id="A0A841L1J0"/>
<dbReference type="EMBL" id="JACHEN010000013">
    <property type="protein sequence ID" value="MBB6216249.1"/>
    <property type="molecule type" value="Genomic_DNA"/>
</dbReference>
<organism evidence="3 4">
    <name type="scientific">Anaerosolibacter carboniphilus</name>
    <dbReference type="NCBI Taxonomy" id="1417629"/>
    <lineage>
        <taxon>Bacteria</taxon>
        <taxon>Bacillati</taxon>
        <taxon>Bacillota</taxon>
        <taxon>Clostridia</taxon>
        <taxon>Peptostreptococcales</taxon>
        <taxon>Thermotaleaceae</taxon>
        <taxon>Anaerosolibacter</taxon>
    </lineage>
</organism>
<accession>A0A841L1J0</accession>